<evidence type="ECO:0000313" key="4">
    <source>
        <dbReference type="Proteomes" id="UP000051952"/>
    </source>
</evidence>
<keyword evidence="4" id="KW-1185">Reference proteome</keyword>
<name>A0A0S4JTL0_BODSA</name>
<dbReference type="EMBL" id="CYKH01002189">
    <property type="protein sequence ID" value="CUG93720.1"/>
    <property type="molecule type" value="Genomic_DNA"/>
</dbReference>
<feature type="signal peptide" evidence="2">
    <location>
        <begin position="1"/>
        <end position="23"/>
    </location>
</feature>
<accession>A0A0S4JTL0</accession>
<evidence type="ECO:0000256" key="2">
    <source>
        <dbReference type="SAM" id="SignalP"/>
    </source>
</evidence>
<dbReference type="AlphaFoldDB" id="A0A0S4JTL0"/>
<gene>
    <name evidence="3" type="ORF">BSAL_44470</name>
</gene>
<proteinExistence type="predicted"/>
<keyword evidence="2" id="KW-0732">Signal</keyword>
<reference evidence="4" key="1">
    <citation type="submission" date="2015-09" db="EMBL/GenBank/DDBJ databases">
        <authorList>
            <consortium name="Pathogen Informatics"/>
        </authorList>
    </citation>
    <scope>NUCLEOTIDE SEQUENCE [LARGE SCALE GENOMIC DNA]</scope>
    <source>
        <strain evidence="4">Lake Konstanz</strain>
    </source>
</reference>
<evidence type="ECO:0000256" key="1">
    <source>
        <dbReference type="SAM" id="MobiDB-lite"/>
    </source>
</evidence>
<feature type="chain" id="PRO_5006622711" description="Membrane-associated protein" evidence="2">
    <location>
        <begin position="24"/>
        <end position="137"/>
    </location>
</feature>
<dbReference type="OrthoDB" id="407103at2759"/>
<sequence length="137" mass="15125">MNTSKVTFATVAFFLGFATHLSAPSSLVCPASETTPSSDRHDDATTAPLLPDAPVEDMQAAKIKDNSKNLQPTDVETISPSITTYGNNELQLRWKHSVVRGAIEFQSISLNGMCSDKFTAHRYQEIYARTLIKFRES</sequence>
<dbReference type="VEuPathDB" id="TriTrypDB:BSAL_44470"/>
<dbReference type="Proteomes" id="UP000051952">
    <property type="component" value="Unassembled WGS sequence"/>
</dbReference>
<evidence type="ECO:0000313" key="3">
    <source>
        <dbReference type="EMBL" id="CUG93720.1"/>
    </source>
</evidence>
<protein>
    <recommendedName>
        <fullName evidence="5">Membrane-associated protein</fullName>
    </recommendedName>
</protein>
<evidence type="ECO:0008006" key="5">
    <source>
        <dbReference type="Google" id="ProtNLM"/>
    </source>
</evidence>
<organism evidence="3 4">
    <name type="scientific">Bodo saltans</name>
    <name type="common">Flagellated protozoan</name>
    <dbReference type="NCBI Taxonomy" id="75058"/>
    <lineage>
        <taxon>Eukaryota</taxon>
        <taxon>Discoba</taxon>
        <taxon>Euglenozoa</taxon>
        <taxon>Kinetoplastea</taxon>
        <taxon>Metakinetoplastina</taxon>
        <taxon>Eubodonida</taxon>
        <taxon>Bodonidae</taxon>
        <taxon>Bodo</taxon>
    </lineage>
</organism>
<feature type="region of interest" description="Disordered" evidence="1">
    <location>
        <begin position="29"/>
        <end position="50"/>
    </location>
</feature>